<evidence type="ECO:0000313" key="2">
    <source>
        <dbReference type="EMBL" id="KZO90550.1"/>
    </source>
</evidence>
<name>A0A167GH17_CALVF</name>
<organism evidence="2 3">
    <name type="scientific">Calocera viscosa (strain TUFC12733)</name>
    <dbReference type="NCBI Taxonomy" id="1330018"/>
    <lineage>
        <taxon>Eukaryota</taxon>
        <taxon>Fungi</taxon>
        <taxon>Dikarya</taxon>
        <taxon>Basidiomycota</taxon>
        <taxon>Agaricomycotina</taxon>
        <taxon>Dacrymycetes</taxon>
        <taxon>Dacrymycetales</taxon>
        <taxon>Dacrymycetaceae</taxon>
        <taxon>Calocera</taxon>
    </lineage>
</organism>
<evidence type="ECO:0000256" key="1">
    <source>
        <dbReference type="SAM" id="MobiDB-lite"/>
    </source>
</evidence>
<dbReference type="EMBL" id="KV417339">
    <property type="protein sequence ID" value="KZO90550.1"/>
    <property type="molecule type" value="Genomic_DNA"/>
</dbReference>
<accession>A0A167GH17</accession>
<sequence length="123" mass="13165">MGDAYLSLLDNLDSAASSLSSRSSPASLADLLPRSPSCPSSATPPLSLIHHQPRSLHLPPGSQEQPQLYHPPHLVHLPFALPVTRLTSPALPLPRLTQLPAPRAEPGRVPRLSLLAGNDTRRC</sequence>
<feature type="region of interest" description="Disordered" evidence="1">
    <location>
        <begin position="16"/>
        <end position="69"/>
    </location>
</feature>
<evidence type="ECO:0000313" key="3">
    <source>
        <dbReference type="Proteomes" id="UP000076738"/>
    </source>
</evidence>
<proteinExistence type="predicted"/>
<feature type="compositionally biased region" description="Low complexity" evidence="1">
    <location>
        <begin position="16"/>
        <end position="37"/>
    </location>
</feature>
<reference evidence="2 3" key="1">
    <citation type="journal article" date="2016" name="Mol. Biol. Evol.">
        <title>Comparative Genomics of Early-Diverging Mushroom-Forming Fungi Provides Insights into the Origins of Lignocellulose Decay Capabilities.</title>
        <authorList>
            <person name="Nagy L.G."/>
            <person name="Riley R."/>
            <person name="Tritt A."/>
            <person name="Adam C."/>
            <person name="Daum C."/>
            <person name="Floudas D."/>
            <person name="Sun H."/>
            <person name="Yadav J.S."/>
            <person name="Pangilinan J."/>
            <person name="Larsson K.H."/>
            <person name="Matsuura K."/>
            <person name="Barry K."/>
            <person name="Labutti K."/>
            <person name="Kuo R."/>
            <person name="Ohm R.A."/>
            <person name="Bhattacharya S.S."/>
            <person name="Shirouzu T."/>
            <person name="Yoshinaga Y."/>
            <person name="Martin F.M."/>
            <person name="Grigoriev I.V."/>
            <person name="Hibbett D.S."/>
        </authorList>
    </citation>
    <scope>NUCLEOTIDE SEQUENCE [LARGE SCALE GENOMIC DNA]</scope>
    <source>
        <strain evidence="2 3">TUFC12733</strain>
    </source>
</reference>
<gene>
    <name evidence="2" type="ORF">CALVIDRAFT_568972</name>
</gene>
<keyword evidence="3" id="KW-1185">Reference proteome</keyword>
<protein>
    <submittedName>
        <fullName evidence="2">Uncharacterized protein</fullName>
    </submittedName>
</protein>
<dbReference type="AlphaFoldDB" id="A0A167GH17"/>
<dbReference type="Proteomes" id="UP000076738">
    <property type="component" value="Unassembled WGS sequence"/>
</dbReference>